<dbReference type="Proteomes" id="UP000006765">
    <property type="component" value="Unassembled WGS sequence"/>
</dbReference>
<comment type="caution">
    <text evidence="1">The sequence shown here is derived from an EMBL/GenBank/DDBJ whole genome shotgun (WGS) entry which is preliminary data.</text>
</comment>
<dbReference type="STRING" id="1231392.OCGS_1358"/>
<dbReference type="Gene3D" id="3.40.50.300">
    <property type="entry name" value="P-loop containing nucleotide triphosphate hydrolases"/>
    <property type="match status" value="1"/>
</dbReference>
<keyword evidence="2" id="KW-1185">Reference proteome</keyword>
<dbReference type="AlphaFoldDB" id="K2I6A7"/>
<proteinExistence type="predicted"/>
<evidence type="ECO:0000313" key="1">
    <source>
        <dbReference type="EMBL" id="EKE44520.1"/>
    </source>
</evidence>
<evidence type="ECO:0000313" key="2">
    <source>
        <dbReference type="Proteomes" id="UP000006765"/>
    </source>
</evidence>
<gene>
    <name evidence="1" type="ORF">OCGS_1358</name>
</gene>
<dbReference type="RefSeq" id="WP_007426510.1">
    <property type="nucleotide sequence ID" value="NZ_AMGO01000021.1"/>
</dbReference>
<dbReference type="eggNOG" id="ENOG5033B5H">
    <property type="taxonomic scope" value="Bacteria"/>
</dbReference>
<dbReference type="OrthoDB" id="7540582at2"/>
<reference evidence="1 2" key="1">
    <citation type="journal article" date="2012" name="J. Bacteriol.">
        <title>Draft Genome Sequence of Oceaniovalibus guishaninsula JLT2003T.</title>
        <authorList>
            <person name="Tang K."/>
            <person name="Liu K."/>
            <person name="Jiao N."/>
        </authorList>
    </citation>
    <scope>NUCLEOTIDE SEQUENCE [LARGE SCALE GENOMIC DNA]</scope>
    <source>
        <strain evidence="1 2">JLT2003</strain>
    </source>
</reference>
<organism evidence="1 2">
    <name type="scientific">Oceaniovalibus guishaninsula JLT2003</name>
    <dbReference type="NCBI Taxonomy" id="1231392"/>
    <lineage>
        <taxon>Bacteria</taxon>
        <taxon>Pseudomonadati</taxon>
        <taxon>Pseudomonadota</taxon>
        <taxon>Alphaproteobacteria</taxon>
        <taxon>Rhodobacterales</taxon>
        <taxon>Roseobacteraceae</taxon>
        <taxon>Oceaniovalibus</taxon>
    </lineage>
</organism>
<accession>K2I6A7</accession>
<dbReference type="EMBL" id="AMGO01000021">
    <property type="protein sequence ID" value="EKE44520.1"/>
    <property type="molecule type" value="Genomic_DNA"/>
</dbReference>
<protein>
    <submittedName>
        <fullName evidence="1">Uncharacterized protein</fullName>
    </submittedName>
</protein>
<sequence length="338" mass="37927">MLRTLYLHIGAHRTATSSTQRFLHNNAPALLKQGYLYPFGVRRHMDLMNEVFAGKRSAAQVAGALNDAARGQDVHTAILSDEDVAMRRDLSPLAALRRHFDVRVVYAMRRQDTWLESWYLQNIKWQWNDSLAHVTFPEFLARSEEFHWIHYDRFLAHVAGLFGAENIVPLVFEKGQMPDGPVLAFCRAVGLRDMSEARKVPHVNSSRSPQMAEFMRLLPLDRAATDVRNALASACETVDRRSLGHKGKQSELLMEPGLRRAVMARYADGNAAVARHYLDRDALFLDPLPPEDAPLASLTLPADPEVLMARFVAPLFEALIEKGAVVNPRKAGAAKDRG</sequence>
<dbReference type="InterPro" id="IPR027417">
    <property type="entry name" value="P-loop_NTPase"/>
</dbReference>
<name>K2I6A7_9RHOB</name>
<dbReference type="SUPFAM" id="SSF52540">
    <property type="entry name" value="P-loop containing nucleoside triphosphate hydrolases"/>
    <property type="match status" value="1"/>
</dbReference>